<dbReference type="PANTHER" id="PTHR48105">
    <property type="entry name" value="THIOREDOXIN REDUCTASE 1-RELATED-RELATED"/>
    <property type="match status" value="1"/>
</dbReference>
<dbReference type="Pfam" id="PF07992">
    <property type="entry name" value="Pyr_redox_2"/>
    <property type="match status" value="1"/>
</dbReference>
<dbReference type="Proteomes" id="UP000194873">
    <property type="component" value="Unassembled WGS sequence"/>
</dbReference>
<protein>
    <recommendedName>
        <fullName evidence="3">FAD/NAD(P)-binding domain-containing protein</fullName>
    </recommendedName>
</protein>
<dbReference type="AlphaFoldDB" id="A0A243WKC4"/>
<evidence type="ECO:0000313" key="4">
    <source>
        <dbReference type="EMBL" id="OUJ76358.1"/>
    </source>
</evidence>
<keyword evidence="1" id="KW-0285">Flavoprotein</keyword>
<dbReference type="PRINTS" id="PR00368">
    <property type="entry name" value="FADPNR"/>
</dbReference>
<dbReference type="RefSeq" id="WP_179197555.1">
    <property type="nucleotide sequence ID" value="NZ_MTSE01000001.1"/>
</dbReference>
<sequence length="322" mass="34709">MATSCAPVHVHRPSTVTSTDYDVVVIGAGCAGLGAALVLGRCRRRVLVCDGGAPRNAPSSGVHAFLSRDGIKPQELLRISREQLEPYPAVIIRPGKVTTVSVESHGFTLTAESETGRPATITTRKLLLATGVDDELPPVDGMRELWGQGVLHCPYCHGWEVQDKALAVYGRGKTVAGLALLISRWSRDVIVCTDGPSGVSANARRRLQAHGIGIREEPIARLQGNRRGDLKCIMFKNGEELERDALFVHPHQHQRGTLAEQLGCRTTSKGAVWTNKYLQTSVRGVYAAGDMTPGSQQALIAAAEGTQAGIFLNERLTKEDCF</sequence>
<comment type="caution">
    <text evidence="4">The sequence shown here is derived from an EMBL/GenBank/DDBJ whole genome shotgun (WGS) entry which is preliminary data.</text>
</comment>
<dbReference type="InterPro" id="IPR050097">
    <property type="entry name" value="Ferredoxin-NADP_redctase_2"/>
</dbReference>
<name>A0A243WKC4_9BACT</name>
<dbReference type="Gene3D" id="3.50.50.60">
    <property type="entry name" value="FAD/NAD(P)-binding domain"/>
    <property type="match status" value="2"/>
</dbReference>
<organism evidence="4 5">
    <name type="scientific">Hymenobacter crusticola</name>
    <dbReference type="NCBI Taxonomy" id="1770526"/>
    <lineage>
        <taxon>Bacteria</taxon>
        <taxon>Pseudomonadati</taxon>
        <taxon>Bacteroidota</taxon>
        <taxon>Cytophagia</taxon>
        <taxon>Cytophagales</taxon>
        <taxon>Hymenobacteraceae</taxon>
        <taxon>Hymenobacter</taxon>
    </lineage>
</organism>
<feature type="domain" description="FAD/NAD(P)-binding" evidence="3">
    <location>
        <begin position="21"/>
        <end position="305"/>
    </location>
</feature>
<proteinExistence type="predicted"/>
<reference evidence="4 5" key="1">
    <citation type="submission" date="2017-01" db="EMBL/GenBank/DDBJ databases">
        <title>A new Hymenobacter.</title>
        <authorList>
            <person name="Liang Y."/>
            <person name="Feng F."/>
        </authorList>
    </citation>
    <scope>NUCLEOTIDE SEQUENCE [LARGE SCALE GENOMIC DNA]</scope>
    <source>
        <strain evidence="4">MIMBbqt21</strain>
    </source>
</reference>
<dbReference type="EMBL" id="MTSE01000001">
    <property type="protein sequence ID" value="OUJ76358.1"/>
    <property type="molecule type" value="Genomic_DNA"/>
</dbReference>
<dbReference type="InterPro" id="IPR023753">
    <property type="entry name" value="FAD/NAD-binding_dom"/>
</dbReference>
<dbReference type="PRINTS" id="PR00469">
    <property type="entry name" value="PNDRDTASEII"/>
</dbReference>
<keyword evidence="2" id="KW-0560">Oxidoreductase</keyword>
<accession>A0A243WKC4</accession>
<dbReference type="SUPFAM" id="SSF51905">
    <property type="entry name" value="FAD/NAD(P)-binding domain"/>
    <property type="match status" value="1"/>
</dbReference>
<gene>
    <name evidence="4" type="ORF">BXP70_02560</name>
</gene>
<evidence type="ECO:0000313" key="5">
    <source>
        <dbReference type="Proteomes" id="UP000194873"/>
    </source>
</evidence>
<evidence type="ECO:0000256" key="2">
    <source>
        <dbReference type="ARBA" id="ARBA00023002"/>
    </source>
</evidence>
<dbReference type="InterPro" id="IPR036188">
    <property type="entry name" value="FAD/NAD-bd_sf"/>
</dbReference>
<keyword evidence="5" id="KW-1185">Reference proteome</keyword>
<evidence type="ECO:0000256" key="1">
    <source>
        <dbReference type="ARBA" id="ARBA00022630"/>
    </source>
</evidence>
<dbReference type="GO" id="GO:0016491">
    <property type="term" value="F:oxidoreductase activity"/>
    <property type="evidence" value="ECO:0007669"/>
    <property type="project" value="UniProtKB-KW"/>
</dbReference>
<evidence type="ECO:0000259" key="3">
    <source>
        <dbReference type="Pfam" id="PF07992"/>
    </source>
</evidence>